<dbReference type="Proteomes" id="UP000255165">
    <property type="component" value="Unassembled WGS sequence"/>
</dbReference>
<keyword evidence="3" id="KW-1185">Reference proteome</keyword>
<dbReference type="RefSeq" id="WP_115213730.1">
    <property type="nucleotide sequence ID" value="NZ_QKWJ01000032.1"/>
</dbReference>
<dbReference type="SUPFAM" id="SSF54909">
    <property type="entry name" value="Dimeric alpha+beta barrel"/>
    <property type="match status" value="1"/>
</dbReference>
<dbReference type="InterPro" id="IPR009799">
    <property type="entry name" value="EthD_dom"/>
</dbReference>
<accession>A0A370NQY5</accession>
<organism evidence="2 3">
    <name type="scientific">Cupriavidus lacunae</name>
    <dbReference type="NCBI Taxonomy" id="2666307"/>
    <lineage>
        <taxon>Bacteria</taxon>
        <taxon>Pseudomonadati</taxon>
        <taxon>Pseudomonadota</taxon>
        <taxon>Betaproteobacteria</taxon>
        <taxon>Burkholderiales</taxon>
        <taxon>Burkholderiaceae</taxon>
        <taxon>Cupriavidus</taxon>
    </lineage>
</organism>
<feature type="domain" description="EthD" evidence="1">
    <location>
        <begin position="133"/>
        <end position="223"/>
    </location>
</feature>
<dbReference type="InterPro" id="IPR011008">
    <property type="entry name" value="Dimeric_a/b-barrel"/>
</dbReference>
<reference evidence="3" key="1">
    <citation type="submission" date="2018-06" db="EMBL/GenBank/DDBJ databases">
        <authorList>
            <person name="Feng T."/>
            <person name="Jeon C.O."/>
        </authorList>
    </citation>
    <scope>NUCLEOTIDE SEQUENCE [LARGE SCALE GENOMIC DNA]</scope>
    <source>
        <strain evidence="3">S23</strain>
    </source>
</reference>
<name>A0A370NQY5_9BURK</name>
<dbReference type="GO" id="GO:0016491">
    <property type="term" value="F:oxidoreductase activity"/>
    <property type="evidence" value="ECO:0007669"/>
    <property type="project" value="InterPro"/>
</dbReference>
<dbReference type="EMBL" id="QKWJ01000032">
    <property type="protein sequence ID" value="RDK08009.1"/>
    <property type="molecule type" value="Genomic_DNA"/>
</dbReference>
<evidence type="ECO:0000259" key="1">
    <source>
        <dbReference type="Pfam" id="PF07110"/>
    </source>
</evidence>
<comment type="caution">
    <text evidence="2">The sequence shown here is derived from an EMBL/GenBank/DDBJ whole genome shotgun (WGS) entry which is preliminary data.</text>
</comment>
<evidence type="ECO:0000313" key="2">
    <source>
        <dbReference type="EMBL" id="RDK08009.1"/>
    </source>
</evidence>
<protein>
    <recommendedName>
        <fullName evidence="1">EthD domain-containing protein</fullName>
    </recommendedName>
</protein>
<gene>
    <name evidence="2" type="ORF">DN412_23250</name>
</gene>
<dbReference type="Pfam" id="PF07110">
    <property type="entry name" value="EthD"/>
    <property type="match status" value="1"/>
</dbReference>
<evidence type="ECO:0000313" key="3">
    <source>
        <dbReference type="Proteomes" id="UP000255165"/>
    </source>
</evidence>
<dbReference type="AlphaFoldDB" id="A0A370NQY5"/>
<proteinExistence type="predicted"/>
<sequence>MEKVLYVVWRGRASNIGDTEALDRRLRGEIAEKLLALGARGVQINLADAAVQPADGLRQVNTRAQMDGLISVWMDSAIKRFRQPFDEVIESAVDRMAAYLVTESQPIRNTRFPAEPGQRTAGFSQLAFLSRPPRLTPEAWLDIWHQRHTQVAIDTQDNFLYVQNVVVRPLSLGAPVIDAIVEECFPAAAMTDPHAFFDAVGDDSKLKRNIDSMMESCNRFIDFDKIDVVPTSQYVIKTPAA</sequence>